<feature type="coiled-coil region" evidence="1">
    <location>
        <begin position="871"/>
        <end position="905"/>
    </location>
</feature>
<keyword evidence="1" id="KW-0175">Coiled coil</keyword>
<feature type="region of interest" description="Disordered" evidence="2">
    <location>
        <begin position="1005"/>
        <end position="1028"/>
    </location>
</feature>
<gene>
    <name evidence="3" type="ORF">PSHT_04785</name>
</gene>
<protein>
    <submittedName>
        <fullName evidence="3">Uncharacterized protein</fullName>
    </submittedName>
</protein>
<evidence type="ECO:0000256" key="1">
    <source>
        <dbReference type="SAM" id="Coils"/>
    </source>
</evidence>
<keyword evidence="4" id="KW-1185">Reference proteome</keyword>
<sequence length="1172" mass="132896">MPVGEEVMDHGQHIPADVEPEAVSMKNLFETGCLSRCETRRTHLGQTKVFKAHIIRLLSSTTMHWTRQKTTLLALSCLQATHLIMGQTKPPLRLLPEANPDELEAMPTHESSMSSQAHPGAGTSDQIDVQREGTGQQITKNKNKEKKQPSGTAADFITKTEVKEEHHLTLEEEFNTLREQLLIFQGKVVEQNSHTTFWGEATNALDVRKLLSTKIDIPKDFELQIKELQNIHKLIPNSNRDRFFKLTDNEVVIEPLAEPIVPPVPLEPVVPSSLFESLMQRGRSLFTWPKDTSSEADTVGSRTPVEAQTIVQDSEVSDPKATETFVKTTSPEYVLESGVLTGDTLDVVKLMEFKTGNFEALLLQHFVFRTVELLFKHSLIPKEHVVRMLESRDTVRLAAAAVSDFRFRPRLSDLNFGDCFQGFVFSKEFNILVIEGIKKIDPLPSMPELVYFYHRFLYWLITVSNSTQEAKVVRSGAENKDIHPVELGDNNDQLRRRPIGSEDADNRLACPQGERTRRQGEGTSQQNGAGTNAAAHATQLPETGLAQTEERRQKIDGGLESNGKTGTMGKLVAKSKIAHGALSESKKILLTRKDGFDALRGQLVIFKQVAIRKNSIRNIYREVDDWWEFCTRFKEKKKLLRDIQKLQSIHRLLPASERDRLFKLSDQEVVLAPLKPAEPLEALDPKSMLKKDKQRLEEIHTRKKTPSSSFNLVMARKPVGDLKTSRVPRDSHHGAEESSTTISFHLEPGKLTGDVLDNVRKSVTSDWLEKLNVLLHKIIPAKRGVRIIATNTGNLEALLLQHFVFRTVELIHKNGLVSSEQVLKFLEVPDTMLVAAAMVYEWTFLLPLGRNGYRGCFTSFNFSEDFTNIIKQDLDEDFEELEQRAPTMEEELDSLQQQVAMFKKTTAQKNSILIALLEGKGWKVSYDQYREGNKLTKVAGELQLILNTLPTSKEDRLFKLIDKGIELSPLEPKKSVRNQLWRGILKRITTLKSWYETQHLGSETTASDHRSAKALSTSNSPTNPEAGKLRGNELDLVMDWVTWGWLDKLAELLHETISIEAANEIIRTGDRKPEALLLHQFIFRTVEYLHKHELIPLSHLSAFLATKDTVQFAGINVFRSWKFILNLSHWYWNFTGFRFSKGLADAVLAGIRQIDPETKIHQGIYLFAPHQH</sequence>
<feature type="compositionally biased region" description="Polar residues" evidence="2">
    <location>
        <begin position="109"/>
        <end position="140"/>
    </location>
</feature>
<reference evidence="3 4" key="1">
    <citation type="submission" date="2017-12" db="EMBL/GenBank/DDBJ databases">
        <title>Gene loss provides genomic basis for host adaptation in cereal stripe rust fungi.</title>
        <authorList>
            <person name="Xia C."/>
        </authorList>
    </citation>
    <scope>NUCLEOTIDE SEQUENCE [LARGE SCALE GENOMIC DNA]</scope>
    <source>
        <strain evidence="3 4">93TX-2</strain>
    </source>
</reference>
<dbReference type="AlphaFoldDB" id="A0A2S4WC90"/>
<proteinExistence type="predicted"/>
<feature type="compositionally biased region" description="Low complexity" evidence="2">
    <location>
        <begin position="525"/>
        <end position="538"/>
    </location>
</feature>
<reference evidence="4" key="2">
    <citation type="journal article" date="2018" name="BMC Genomics">
        <title>Genomic insights into host adaptation between the wheat stripe rust pathogen (Puccinia striiformis f. sp. tritici) and the barley stripe rust pathogen (Puccinia striiformis f. sp. hordei).</title>
        <authorList>
            <person name="Xia C."/>
            <person name="Wang M."/>
            <person name="Yin C."/>
            <person name="Cornejo O.E."/>
            <person name="Hulbert S.H."/>
            <person name="Chen X."/>
        </authorList>
    </citation>
    <scope>NUCLEOTIDE SEQUENCE [LARGE SCALE GENOMIC DNA]</scope>
    <source>
        <strain evidence="4">93TX-2</strain>
    </source>
</reference>
<dbReference type="EMBL" id="PKSM01000050">
    <property type="protein sequence ID" value="POW19371.1"/>
    <property type="molecule type" value="Genomic_DNA"/>
</dbReference>
<feature type="region of interest" description="Disordered" evidence="2">
    <location>
        <begin position="105"/>
        <end position="156"/>
    </location>
</feature>
<accession>A0A2S4WC90</accession>
<evidence type="ECO:0000313" key="3">
    <source>
        <dbReference type="EMBL" id="POW19371.1"/>
    </source>
</evidence>
<comment type="caution">
    <text evidence="3">The sequence shown here is derived from an EMBL/GenBank/DDBJ whole genome shotgun (WGS) entry which is preliminary data.</text>
</comment>
<organism evidence="3 4">
    <name type="scientific">Puccinia striiformis</name>
    <dbReference type="NCBI Taxonomy" id="27350"/>
    <lineage>
        <taxon>Eukaryota</taxon>
        <taxon>Fungi</taxon>
        <taxon>Dikarya</taxon>
        <taxon>Basidiomycota</taxon>
        <taxon>Pucciniomycotina</taxon>
        <taxon>Pucciniomycetes</taxon>
        <taxon>Pucciniales</taxon>
        <taxon>Pucciniaceae</taxon>
        <taxon>Puccinia</taxon>
    </lineage>
</organism>
<dbReference type="VEuPathDB" id="FungiDB:PSTT_13184"/>
<feature type="region of interest" description="Disordered" evidence="2">
    <location>
        <begin position="482"/>
        <end position="550"/>
    </location>
</feature>
<dbReference type="VEuPathDB" id="FungiDB:PSTT_13181"/>
<evidence type="ECO:0000313" key="4">
    <source>
        <dbReference type="Proteomes" id="UP000238274"/>
    </source>
</evidence>
<evidence type="ECO:0000256" key="2">
    <source>
        <dbReference type="SAM" id="MobiDB-lite"/>
    </source>
</evidence>
<name>A0A2S4WC90_9BASI</name>
<dbReference type="Proteomes" id="UP000238274">
    <property type="component" value="Unassembled WGS sequence"/>
</dbReference>
<feature type="compositionally biased region" description="Polar residues" evidence="2">
    <location>
        <begin position="1014"/>
        <end position="1023"/>
    </location>
</feature>
<reference evidence="4" key="3">
    <citation type="journal article" date="2018" name="Mol. Plant Microbe Interact.">
        <title>Genome sequence resources for the wheat stripe rust pathogen (Puccinia striiformis f. sp. tritici) and the barley stripe rust pathogen (Puccinia striiformis f. sp. hordei).</title>
        <authorList>
            <person name="Xia C."/>
            <person name="Wang M."/>
            <person name="Yin C."/>
            <person name="Cornejo O.E."/>
            <person name="Hulbert S.H."/>
            <person name="Chen X."/>
        </authorList>
    </citation>
    <scope>NUCLEOTIDE SEQUENCE [LARGE SCALE GENOMIC DNA]</scope>
    <source>
        <strain evidence="4">93TX-2</strain>
    </source>
</reference>
<dbReference type="VEuPathDB" id="FungiDB:PSHT_04785"/>